<keyword evidence="2" id="KW-0732">Signal</keyword>
<evidence type="ECO:0008006" key="5">
    <source>
        <dbReference type="Google" id="ProtNLM"/>
    </source>
</evidence>
<dbReference type="Proteomes" id="UP000612680">
    <property type="component" value="Chromosome"/>
</dbReference>
<sequence>MKRLHLFAGLLLSAVSFAAYSQDNRADYTGTEQNTITENSLVKTIAPFDEAVRGHILTAIQYPDVLKNLSSIREKSYNGFQQVIQHYPQRKQAWFYEVSRYPELMHKLAILPEKVSREAVERMLPNQDPGLKTAAWKLYKNQHSALVAVDNLNAEAVNAFEQMIAPLNPEAQLAFKALQEKPDVLLLLHDHADLSARLGEQFRSNPEGVRQELAAAHEQLNAENRQELAAYQNDLAANPDAIKELSEASEEYATSGGYSYPAPAGEKVVNYGSPYSYWFGYPSWFGSPMWYPGLYGYGSGFYLGAGGYPVVYALPSLGFSNWFFGGAYRYYPHLYHQYDRYYRNTGIRNREVSASRNAFLNTARRHFNAPASARSFGYAPDRSYNAARRIVPGQSSRMPMQGNSYYHAPTQRSFNNRSFGGGSSFNRGGISAGSMGRSGFSGGSVRGGSRR</sequence>
<name>A0ABX7I2C1_9BACT</name>
<evidence type="ECO:0000313" key="4">
    <source>
        <dbReference type="Proteomes" id="UP000612680"/>
    </source>
</evidence>
<feature type="signal peptide" evidence="2">
    <location>
        <begin position="1"/>
        <end position="21"/>
    </location>
</feature>
<gene>
    <name evidence="3" type="ORF">HWI92_03315</name>
</gene>
<proteinExistence type="predicted"/>
<dbReference type="EMBL" id="CP056775">
    <property type="protein sequence ID" value="QRR00015.1"/>
    <property type="molecule type" value="Genomic_DNA"/>
</dbReference>
<feature type="region of interest" description="Disordered" evidence="1">
    <location>
        <begin position="411"/>
        <end position="451"/>
    </location>
</feature>
<evidence type="ECO:0000256" key="2">
    <source>
        <dbReference type="SAM" id="SignalP"/>
    </source>
</evidence>
<protein>
    <recommendedName>
        <fullName evidence="5">DUF3300 domain-containing protein</fullName>
    </recommendedName>
</protein>
<reference evidence="3 4" key="1">
    <citation type="submission" date="2020-06" db="EMBL/GenBank/DDBJ databases">
        <title>Dyadobacter sandarakinus sp. nov., isolated from the soil of the Arctic Yellow River Station.</title>
        <authorList>
            <person name="Zhang Y."/>
            <person name="Peng F."/>
        </authorList>
    </citation>
    <scope>NUCLEOTIDE SEQUENCE [LARGE SCALE GENOMIC DNA]</scope>
    <source>
        <strain evidence="3 4">Q3-56</strain>
    </source>
</reference>
<feature type="compositionally biased region" description="Low complexity" evidence="1">
    <location>
        <begin position="412"/>
        <end position="438"/>
    </location>
</feature>
<organism evidence="3 4">
    <name type="scientific">Dyadobacter sandarakinus</name>
    <dbReference type="NCBI Taxonomy" id="2747268"/>
    <lineage>
        <taxon>Bacteria</taxon>
        <taxon>Pseudomonadati</taxon>
        <taxon>Bacteroidota</taxon>
        <taxon>Cytophagia</taxon>
        <taxon>Cytophagales</taxon>
        <taxon>Spirosomataceae</taxon>
        <taxon>Dyadobacter</taxon>
    </lineage>
</organism>
<accession>A0ABX7I2C1</accession>
<evidence type="ECO:0000256" key="1">
    <source>
        <dbReference type="SAM" id="MobiDB-lite"/>
    </source>
</evidence>
<feature type="chain" id="PRO_5047113026" description="DUF3300 domain-containing protein" evidence="2">
    <location>
        <begin position="22"/>
        <end position="451"/>
    </location>
</feature>
<keyword evidence="4" id="KW-1185">Reference proteome</keyword>
<dbReference type="RefSeq" id="WP_204660776.1">
    <property type="nucleotide sequence ID" value="NZ_CP056775.1"/>
</dbReference>
<feature type="compositionally biased region" description="Gly residues" evidence="1">
    <location>
        <begin position="439"/>
        <end position="451"/>
    </location>
</feature>
<evidence type="ECO:0000313" key="3">
    <source>
        <dbReference type="EMBL" id="QRR00015.1"/>
    </source>
</evidence>